<proteinExistence type="predicted"/>
<gene>
    <name evidence="1" type="ORF">HCT46_06195</name>
</gene>
<comment type="caution">
    <text evidence="1">The sequence shown here is derived from an EMBL/GenBank/DDBJ whole genome shotgun (WGS) entry which is preliminary data.</text>
</comment>
<keyword evidence="2" id="KW-1185">Reference proteome</keyword>
<dbReference type="Proteomes" id="UP000752013">
    <property type="component" value="Unassembled WGS sequence"/>
</dbReference>
<accession>A0A968GDY7</accession>
<name>A0A968GDY7_9SPIO</name>
<dbReference type="EMBL" id="JAATLK010000001">
    <property type="protein sequence ID" value="NIZ47499.1"/>
    <property type="molecule type" value="Genomic_DNA"/>
</dbReference>
<organism evidence="1 2">
    <name type="scientific">Entomospira nematocerorum</name>
    <dbReference type="NCBI Taxonomy" id="2719987"/>
    <lineage>
        <taxon>Bacteria</taxon>
        <taxon>Pseudomonadati</taxon>
        <taxon>Spirochaetota</taxon>
        <taxon>Spirochaetia</taxon>
        <taxon>Spirochaetales</taxon>
        <taxon>Spirochaetaceae</taxon>
        <taxon>Entomospira</taxon>
    </lineage>
</organism>
<protein>
    <submittedName>
        <fullName evidence="1">DUF4357 domain-containing protein</fullName>
    </submittedName>
</protein>
<evidence type="ECO:0000313" key="2">
    <source>
        <dbReference type="Proteomes" id="UP000752013"/>
    </source>
</evidence>
<reference evidence="1" key="1">
    <citation type="submission" date="2020-03" db="EMBL/GenBank/DDBJ databases">
        <title>Spirochaetal bacteria isolated from arthropods constitute a novel genus Entomospira genus novum within the order Spirochaetales.</title>
        <authorList>
            <person name="Grana-Miraglia L."/>
            <person name="Sikutova S."/>
            <person name="Fingerle V."/>
            <person name="Sing A."/>
            <person name="Castillo-Ramirez S."/>
            <person name="Margos G."/>
            <person name="Rudolf I."/>
        </authorList>
    </citation>
    <scope>NUCLEOTIDE SEQUENCE</scope>
    <source>
        <strain evidence="1">BR208</strain>
    </source>
</reference>
<sequence>MNFSPSLSAAAAFVYNSRSNGWPIWQTPDGRTLYDVVRASNQGIEAELDKQEKSTSSQL</sequence>
<evidence type="ECO:0000313" key="1">
    <source>
        <dbReference type="EMBL" id="NIZ47499.1"/>
    </source>
</evidence>
<dbReference type="AlphaFoldDB" id="A0A968GDY7"/>